<dbReference type="Proteomes" id="UP000544134">
    <property type="component" value="Unassembled WGS sequence"/>
</dbReference>
<evidence type="ECO:0000256" key="5">
    <source>
        <dbReference type="SAM" id="MobiDB-lite"/>
    </source>
</evidence>
<dbReference type="InterPro" id="IPR050857">
    <property type="entry name" value="D-2-hydroxyacid_DH"/>
</dbReference>
<dbReference type="EMBL" id="JABBGJ010000050">
    <property type="protein sequence ID" value="NMM03245.1"/>
    <property type="molecule type" value="Genomic_DNA"/>
</dbReference>
<dbReference type="CDD" id="cd12167">
    <property type="entry name" value="2-Hacid_dh_8"/>
    <property type="match status" value="1"/>
</dbReference>
<dbReference type="InterPro" id="IPR029753">
    <property type="entry name" value="D-isomer_DH_CS"/>
</dbReference>
<evidence type="ECO:0000256" key="2">
    <source>
        <dbReference type="ARBA" id="ARBA00023002"/>
    </source>
</evidence>
<dbReference type="Pfam" id="PF02826">
    <property type="entry name" value="2-Hacid_dh_C"/>
    <property type="match status" value="1"/>
</dbReference>
<comment type="caution">
    <text evidence="8">The sequence shown here is derived from an EMBL/GenBank/DDBJ whole genome shotgun (WGS) entry which is preliminary data.</text>
</comment>
<evidence type="ECO:0000256" key="3">
    <source>
        <dbReference type="ARBA" id="ARBA00023027"/>
    </source>
</evidence>
<evidence type="ECO:0000256" key="1">
    <source>
        <dbReference type="ARBA" id="ARBA00005854"/>
    </source>
</evidence>
<keyword evidence="2 4" id="KW-0560">Oxidoreductase</keyword>
<dbReference type="RefSeq" id="WP_169489996.1">
    <property type="nucleotide sequence ID" value="NZ_JABBGJ010000050.1"/>
</dbReference>
<dbReference type="SUPFAM" id="SSF52283">
    <property type="entry name" value="Formate/glycerate dehydrogenase catalytic domain-like"/>
    <property type="match status" value="1"/>
</dbReference>
<dbReference type="PANTHER" id="PTHR42789:SF1">
    <property type="entry name" value="D-ISOMER SPECIFIC 2-HYDROXYACID DEHYDROGENASE FAMILY PROTEIN (AFU_ORTHOLOGUE AFUA_6G10090)"/>
    <property type="match status" value="1"/>
</dbReference>
<dbReference type="Gene3D" id="3.40.50.720">
    <property type="entry name" value="NAD(P)-binding Rossmann-like Domain"/>
    <property type="match status" value="2"/>
</dbReference>
<reference evidence="8 9" key="1">
    <citation type="submission" date="2020-04" db="EMBL/GenBank/DDBJ databases">
        <title>Paraburkholderia sp. RP-4-7 isolated from soil.</title>
        <authorList>
            <person name="Dahal R.H."/>
        </authorList>
    </citation>
    <scope>NUCLEOTIDE SEQUENCE [LARGE SCALE GENOMIC DNA]</scope>
    <source>
        <strain evidence="8 9">RP-4-7</strain>
    </source>
</reference>
<evidence type="ECO:0000313" key="8">
    <source>
        <dbReference type="EMBL" id="NMM03245.1"/>
    </source>
</evidence>
<sequence>MNTVFVSHPRDMLQRYFGDRALAALRAIADVKFNPEHRELTTGELVAAARGSDVIIAYRQTPGPQALFSALPELVAFVRCAVDIRTIDIDAASAHGILVTQASAGFVSAVSEWVIAMMLDLARGISAYAGSYHRGEPPAPVMGRELRGATLGVIGYGQISRYLCDLALAFGMRVLVADPYASVEREALRQVQLPVLLGESDFVICLAPLTSATENLMDARAFASMKAGACFINAARGELVDEAALLDALESGHLAGSALDVGRAPDQMPSPALAQHPRVIATPHIGGLSPTAIEHQALETVAQVEALFHGKMPTGAVNATYATRLRKFGHSVQAGSGPGSGEPGQAHVFHND</sequence>
<dbReference type="InterPro" id="IPR036291">
    <property type="entry name" value="NAD(P)-bd_dom_sf"/>
</dbReference>
<evidence type="ECO:0000259" key="6">
    <source>
        <dbReference type="Pfam" id="PF00389"/>
    </source>
</evidence>
<feature type="domain" description="D-isomer specific 2-hydroxyacid dehydrogenase NAD-binding" evidence="7">
    <location>
        <begin position="115"/>
        <end position="286"/>
    </location>
</feature>
<organism evidence="8 9">
    <name type="scientific">Paraburkholderia polaris</name>
    <dbReference type="NCBI Taxonomy" id="2728848"/>
    <lineage>
        <taxon>Bacteria</taxon>
        <taxon>Pseudomonadati</taxon>
        <taxon>Pseudomonadota</taxon>
        <taxon>Betaproteobacteria</taxon>
        <taxon>Burkholderiales</taxon>
        <taxon>Burkholderiaceae</taxon>
        <taxon>Paraburkholderia</taxon>
    </lineage>
</organism>
<dbReference type="GO" id="GO:0051287">
    <property type="term" value="F:NAD binding"/>
    <property type="evidence" value="ECO:0007669"/>
    <property type="project" value="InterPro"/>
</dbReference>
<feature type="domain" description="D-isomer specific 2-hydroxyacid dehydrogenase catalytic" evidence="6">
    <location>
        <begin position="15"/>
        <end position="318"/>
    </location>
</feature>
<feature type="region of interest" description="Disordered" evidence="5">
    <location>
        <begin position="332"/>
        <end position="352"/>
    </location>
</feature>
<evidence type="ECO:0000256" key="4">
    <source>
        <dbReference type="RuleBase" id="RU003719"/>
    </source>
</evidence>
<dbReference type="InterPro" id="IPR006140">
    <property type="entry name" value="D-isomer_DH_NAD-bd"/>
</dbReference>
<dbReference type="Pfam" id="PF00389">
    <property type="entry name" value="2-Hacid_dh"/>
    <property type="match status" value="1"/>
</dbReference>
<accession>A0A848ITD3</accession>
<dbReference type="PROSITE" id="PS00671">
    <property type="entry name" value="D_2_HYDROXYACID_DH_3"/>
    <property type="match status" value="1"/>
</dbReference>
<keyword evidence="9" id="KW-1185">Reference proteome</keyword>
<comment type="similarity">
    <text evidence="1 4">Belongs to the D-isomer specific 2-hydroxyacid dehydrogenase family.</text>
</comment>
<protein>
    <submittedName>
        <fullName evidence="8">Hydroxyacid dehydrogenase</fullName>
    </submittedName>
</protein>
<dbReference type="PANTHER" id="PTHR42789">
    <property type="entry name" value="D-ISOMER SPECIFIC 2-HYDROXYACID DEHYDROGENASE FAMILY PROTEIN (AFU_ORTHOLOGUE AFUA_6G10090)"/>
    <property type="match status" value="1"/>
</dbReference>
<name>A0A848ITD3_9BURK</name>
<evidence type="ECO:0000313" key="9">
    <source>
        <dbReference type="Proteomes" id="UP000544134"/>
    </source>
</evidence>
<dbReference type="AlphaFoldDB" id="A0A848ITD3"/>
<evidence type="ECO:0000259" key="7">
    <source>
        <dbReference type="Pfam" id="PF02826"/>
    </source>
</evidence>
<dbReference type="SUPFAM" id="SSF51735">
    <property type="entry name" value="NAD(P)-binding Rossmann-fold domains"/>
    <property type="match status" value="1"/>
</dbReference>
<proteinExistence type="inferred from homology"/>
<keyword evidence="3" id="KW-0520">NAD</keyword>
<dbReference type="GO" id="GO:0016616">
    <property type="term" value="F:oxidoreductase activity, acting on the CH-OH group of donors, NAD or NADP as acceptor"/>
    <property type="evidence" value="ECO:0007669"/>
    <property type="project" value="InterPro"/>
</dbReference>
<dbReference type="InterPro" id="IPR006139">
    <property type="entry name" value="D-isomer_2_OHA_DH_cat_dom"/>
</dbReference>
<gene>
    <name evidence="8" type="ORF">HHL24_35765</name>
</gene>